<organism evidence="3 4">
    <name type="scientific">Klebsormidium nitens</name>
    <name type="common">Green alga</name>
    <name type="synonym">Ulothrix nitens</name>
    <dbReference type="NCBI Taxonomy" id="105231"/>
    <lineage>
        <taxon>Eukaryota</taxon>
        <taxon>Viridiplantae</taxon>
        <taxon>Streptophyta</taxon>
        <taxon>Klebsormidiophyceae</taxon>
        <taxon>Klebsormidiales</taxon>
        <taxon>Klebsormidiaceae</taxon>
        <taxon>Klebsormidium</taxon>
    </lineage>
</organism>
<feature type="signal peptide" evidence="2">
    <location>
        <begin position="1"/>
        <end position="22"/>
    </location>
</feature>
<dbReference type="Gene3D" id="1.20.120.1770">
    <property type="match status" value="1"/>
</dbReference>
<feature type="transmembrane region" description="Helical" evidence="1">
    <location>
        <begin position="32"/>
        <end position="53"/>
    </location>
</feature>
<evidence type="ECO:0000256" key="2">
    <source>
        <dbReference type="SAM" id="SignalP"/>
    </source>
</evidence>
<accession>A0A1Y1I8X9</accession>
<feature type="transmembrane region" description="Helical" evidence="1">
    <location>
        <begin position="98"/>
        <end position="116"/>
    </location>
</feature>
<dbReference type="EMBL" id="DF237170">
    <property type="protein sequence ID" value="GAQ85146.1"/>
    <property type="molecule type" value="Genomic_DNA"/>
</dbReference>
<name>A0A1Y1I8X9_KLENI</name>
<sequence>MESSTQVLALAFLILPAGIASASLLKNRVQYWLAIHIALQVAGWVLCTVGVALSYQKYGAVSTAEATLLGLVWANPLIAAVRPPKGSKMFPAWYKGHWAVGLIAVAAGWAYLASGLNQFKGLSNMAAPAIAAF</sequence>
<feature type="chain" id="PRO_5012101261" description="Cytochrome b561 domain-containing protein" evidence="2">
    <location>
        <begin position="23"/>
        <end position="133"/>
    </location>
</feature>
<keyword evidence="4" id="KW-1185">Reference proteome</keyword>
<evidence type="ECO:0000313" key="3">
    <source>
        <dbReference type="EMBL" id="GAQ85146.1"/>
    </source>
</evidence>
<dbReference type="AlphaFoldDB" id="A0A1Y1I8X9"/>
<keyword evidence="2" id="KW-0732">Signal</keyword>
<dbReference type="Proteomes" id="UP000054558">
    <property type="component" value="Unassembled WGS sequence"/>
</dbReference>
<keyword evidence="1" id="KW-0812">Transmembrane</keyword>
<feature type="transmembrane region" description="Helical" evidence="1">
    <location>
        <begin position="60"/>
        <end position="78"/>
    </location>
</feature>
<reference evidence="3 4" key="1">
    <citation type="journal article" date="2014" name="Nat. Commun.">
        <title>Klebsormidium flaccidum genome reveals primary factors for plant terrestrial adaptation.</title>
        <authorList>
            <person name="Hori K."/>
            <person name="Maruyama F."/>
            <person name="Fujisawa T."/>
            <person name="Togashi T."/>
            <person name="Yamamoto N."/>
            <person name="Seo M."/>
            <person name="Sato S."/>
            <person name="Yamada T."/>
            <person name="Mori H."/>
            <person name="Tajima N."/>
            <person name="Moriyama T."/>
            <person name="Ikeuchi M."/>
            <person name="Watanabe M."/>
            <person name="Wada H."/>
            <person name="Kobayashi K."/>
            <person name="Saito M."/>
            <person name="Masuda T."/>
            <person name="Sasaki-Sekimoto Y."/>
            <person name="Mashiguchi K."/>
            <person name="Awai K."/>
            <person name="Shimojima M."/>
            <person name="Masuda S."/>
            <person name="Iwai M."/>
            <person name="Nobusawa T."/>
            <person name="Narise T."/>
            <person name="Kondo S."/>
            <person name="Saito H."/>
            <person name="Sato R."/>
            <person name="Murakawa M."/>
            <person name="Ihara Y."/>
            <person name="Oshima-Yamada Y."/>
            <person name="Ohtaka K."/>
            <person name="Satoh M."/>
            <person name="Sonobe K."/>
            <person name="Ishii M."/>
            <person name="Ohtani R."/>
            <person name="Kanamori-Sato M."/>
            <person name="Honoki R."/>
            <person name="Miyazaki D."/>
            <person name="Mochizuki H."/>
            <person name="Umetsu J."/>
            <person name="Higashi K."/>
            <person name="Shibata D."/>
            <person name="Kamiya Y."/>
            <person name="Sato N."/>
            <person name="Nakamura Y."/>
            <person name="Tabata S."/>
            <person name="Ida S."/>
            <person name="Kurokawa K."/>
            <person name="Ohta H."/>
        </authorList>
    </citation>
    <scope>NUCLEOTIDE SEQUENCE [LARGE SCALE GENOMIC DNA]</scope>
    <source>
        <strain evidence="3 4">NIES-2285</strain>
    </source>
</reference>
<evidence type="ECO:0000256" key="1">
    <source>
        <dbReference type="SAM" id="Phobius"/>
    </source>
</evidence>
<keyword evidence="1" id="KW-0472">Membrane</keyword>
<evidence type="ECO:0008006" key="5">
    <source>
        <dbReference type="Google" id="ProtNLM"/>
    </source>
</evidence>
<keyword evidence="1" id="KW-1133">Transmembrane helix</keyword>
<evidence type="ECO:0000313" key="4">
    <source>
        <dbReference type="Proteomes" id="UP000054558"/>
    </source>
</evidence>
<gene>
    <name evidence="3" type="ORF">KFL_002210110</name>
</gene>
<protein>
    <recommendedName>
        <fullName evidence="5">Cytochrome b561 domain-containing protein</fullName>
    </recommendedName>
</protein>
<proteinExistence type="predicted"/>